<dbReference type="PROSITE" id="PS50297">
    <property type="entry name" value="ANK_REP_REGION"/>
    <property type="match status" value="1"/>
</dbReference>
<dbReference type="SMART" id="SM00248">
    <property type="entry name" value="ANK"/>
    <property type="match status" value="2"/>
</dbReference>
<dbReference type="PROSITE" id="PS50088">
    <property type="entry name" value="ANK_REPEAT"/>
    <property type="match status" value="1"/>
</dbReference>
<evidence type="ECO:0000259" key="6">
    <source>
        <dbReference type="PROSITE" id="PS51228"/>
    </source>
</evidence>
<feature type="region of interest" description="Disordered" evidence="5">
    <location>
        <begin position="104"/>
        <end position="135"/>
    </location>
</feature>
<dbReference type="OrthoDB" id="341259at2759"/>
<protein>
    <recommendedName>
        <fullName evidence="6">ACB domain-containing protein</fullName>
    </recommendedName>
</protein>
<keyword evidence="2 4" id="KW-0040">ANK repeat</keyword>
<keyword evidence="8" id="KW-1185">Reference proteome</keyword>
<sequence>MSASFQAAASFLSSSPAASKASNDIKLEYVTTSQGPDASRPSLFDFTGRAKWDAWSQTAKKYADHKEDAEQRYIEIARSFGWSEEAAAPDTKGKEVEVDEMDWDASDDSNAGAKAGGGSGMGPVVSTASAPVSEEDPDTLHAIALSGDTRRLEEFLDKHPDIPVDDPDEFGYTALQLACDRGSLSTVKFLLGRGANPDLKVLFSLS</sequence>
<dbReference type="Gene3D" id="1.25.40.20">
    <property type="entry name" value="Ankyrin repeat-containing domain"/>
    <property type="match status" value="1"/>
</dbReference>
<organism evidence="7 8">
    <name type="scientific">Heliocybe sulcata</name>
    <dbReference type="NCBI Taxonomy" id="5364"/>
    <lineage>
        <taxon>Eukaryota</taxon>
        <taxon>Fungi</taxon>
        <taxon>Dikarya</taxon>
        <taxon>Basidiomycota</taxon>
        <taxon>Agaricomycotina</taxon>
        <taxon>Agaricomycetes</taxon>
        <taxon>Gloeophyllales</taxon>
        <taxon>Gloeophyllaceae</taxon>
        <taxon>Heliocybe</taxon>
    </lineage>
</organism>
<evidence type="ECO:0000313" key="7">
    <source>
        <dbReference type="EMBL" id="TFK57035.1"/>
    </source>
</evidence>
<dbReference type="PROSITE" id="PS51228">
    <property type="entry name" value="ACB_2"/>
    <property type="match status" value="1"/>
</dbReference>
<feature type="repeat" description="ANK" evidence="4">
    <location>
        <begin position="170"/>
        <end position="202"/>
    </location>
</feature>
<dbReference type="EMBL" id="ML213503">
    <property type="protein sequence ID" value="TFK57035.1"/>
    <property type="molecule type" value="Genomic_DNA"/>
</dbReference>
<gene>
    <name evidence="7" type="ORF">OE88DRAFT_1722061</name>
</gene>
<evidence type="ECO:0000256" key="2">
    <source>
        <dbReference type="ARBA" id="ARBA00023043"/>
    </source>
</evidence>
<evidence type="ECO:0000256" key="3">
    <source>
        <dbReference type="ARBA" id="ARBA00023121"/>
    </source>
</evidence>
<keyword evidence="1" id="KW-0677">Repeat</keyword>
<dbReference type="PANTHER" id="PTHR24119:SF0">
    <property type="entry name" value="ACYL-COA-BINDING DOMAIN-CONTAINING PROTEIN 6"/>
    <property type="match status" value="1"/>
</dbReference>
<dbReference type="STRING" id="5364.A0A5C3NJK3"/>
<dbReference type="AlphaFoldDB" id="A0A5C3NJK3"/>
<dbReference type="SUPFAM" id="SSF47027">
    <property type="entry name" value="Acyl-CoA binding protein"/>
    <property type="match status" value="1"/>
</dbReference>
<proteinExistence type="predicted"/>
<dbReference type="InterPro" id="IPR000582">
    <property type="entry name" value="Acyl-CoA-binding_protein"/>
</dbReference>
<evidence type="ECO:0000256" key="1">
    <source>
        <dbReference type="ARBA" id="ARBA00022737"/>
    </source>
</evidence>
<dbReference type="InterPro" id="IPR002110">
    <property type="entry name" value="Ankyrin_rpt"/>
</dbReference>
<feature type="domain" description="ACB" evidence="6">
    <location>
        <begin position="1"/>
        <end position="86"/>
    </location>
</feature>
<name>A0A5C3NJK3_9AGAM</name>
<evidence type="ECO:0000313" key="8">
    <source>
        <dbReference type="Proteomes" id="UP000305948"/>
    </source>
</evidence>
<keyword evidence="3" id="KW-0446">Lipid-binding</keyword>
<feature type="region of interest" description="Disordered" evidence="5">
    <location>
        <begin position="1"/>
        <end position="22"/>
    </location>
</feature>
<dbReference type="Proteomes" id="UP000305948">
    <property type="component" value="Unassembled WGS sequence"/>
</dbReference>
<dbReference type="GO" id="GO:0000062">
    <property type="term" value="F:fatty-acyl-CoA binding"/>
    <property type="evidence" value="ECO:0007669"/>
    <property type="project" value="InterPro"/>
</dbReference>
<accession>A0A5C3NJK3</accession>
<dbReference type="Pfam" id="PF12796">
    <property type="entry name" value="Ank_2"/>
    <property type="match status" value="1"/>
</dbReference>
<evidence type="ECO:0000256" key="4">
    <source>
        <dbReference type="PROSITE-ProRule" id="PRU00023"/>
    </source>
</evidence>
<dbReference type="SUPFAM" id="SSF48403">
    <property type="entry name" value="Ankyrin repeat"/>
    <property type="match status" value="1"/>
</dbReference>
<dbReference type="Gene3D" id="1.20.80.10">
    <property type="match status" value="1"/>
</dbReference>
<dbReference type="InterPro" id="IPR035984">
    <property type="entry name" value="Acyl-CoA-binding_sf"/>
</dbReference>
<reference evidence="7 8" key="1">
    <citation type="journal article" date="2019" name="Nat. Ecol. Evol.">
        <title>Megaphylogeny resolves global patterns of mushroom evolution.</title>
        <authorList>
            <person name="Varga T."/>
            <person name="Krizsan K."/>
            <person name="Foldi C."/>
            <person name="Dima B."/>
            <person name="Sanchez-Garcia M."/>
            <person name="Sanchez-Ramirez S."/>
            <person name="Szollosi G.J."/>
            <person name="Szarkandi J.G."/>
            <person name="Papp V."/>
            <person name="Albert L."/>
            <person name="Andreopoulos W."/>
            <person name="Angelini C."/>
            <person name="Antonin V."/>
            <person name="Barry K.W."/>
            <person name="Bougher N.L."/>
            <person name="Buchanan P."/>
            <person name="Buyck B."/>
            <person name="Bense V."/>
            <person name="Catcheside P."/>
            <person name="Chovatia M."/>
            <person name="Cooper J."/>
            <person name="Damon W."/>
            <person name="Desjardin D."/>
            <person name="Finy P."/>
            <person name="Geml J."/>
            <person name="Haridas S."/>
            <person name="Hughes K."/>
            <person name="Justo A."/>
            <person name="Karasinski D."/>
            <person name="Kautmanova I."/>
            <person name="Kiss B."/>
            <person name="Kocsube S."/>
            <person name="Kotiranta H."/>
            <person name="LaButti K.M."/>
            <person name="Lechner B.E."/>
            <person name="Liimatainen K."/>
            <person name="Lipzen A."/>
            <person name="Lukacs Z."/>
            <person name="Mihaltcheva S."/>
            <person name="Morgado L.N."/>
            <person name="Niskanen T."/>
            <person name="Noordeloos M.E."/>
            <person name="Ohm R.A."/>
            <person name="Ortiz-Santana B."/>
            <person name="Ovrebo C."/>
            <person name="Racz N."/>
            <person name="Riley R."/>
            <person name="Savchenko A."/>
            <person name="Shiryaev A."/>
            <person name="Soop K."/>
            <person name="Spirin V."/>
            <person name="Szebenyi C."/>
            <person name="Tomsovsky M."/>
            <person name="Tulloss R.E."/>
            <person name="Uehling J."/>
            <person name="Grigoriev I.V."/>
            <person name="Vagvolgyi C."/>
            <person name="Papp T."/>
            <person name="Martin F.M."/>
            <person name="Miettinen O."/>
            <person name="Hibbett D.S."/>
            <person name="Nagy L.G."/>
        </authorList>
    </citation>
    <scope>NUCLEOTIDE SEQUENCE [LARGE SCALE GENOMIC DNA]</scope>
    <source>
        <strain evidence="7 8">OMC1185</strain>
    </source>
</reference>
<dbReference type="InterPro" id="IPR014352">
    <property type="entry name" value="FERM/acyl-CoA-bd_prot_sf"/>
</dbReference>
<dbReference type="PANTHER" id="PTHR24119">
    <property type="entry name" value="ACYL-COA-BINDING DOMAIN-CONTAINING PROTEIN 6"/>
    <property type="match status" value="1"/>
</dbReference>
<dbReference type="Pfam" id="PF00887">
    <property type="entry name" value="ACBP"/>
    <property type="match status" value="1"/>
</dbReference>
<dbReference type="InterPro" id="IPR036770">
    <property type="entry name" value="Ankyrin_rpt-contain_sf"/>
</dbReference>
<evidence type="ECO:0000256" key="5">
    <source>
        <dbReference type="SAM" id="MobiDB-lite"/>
    </source>
</evidence>